<evidence type="ECO:0000256" key="4">
    <source>
        <dbReference type="PIRNR" id="PIRNR004692"/>
    </source>
</evidence>
<protein>
    <submittedName>
        <fullName evidence="10">KpsF/GutQ family protein</fullName>
    </submittedName>
</protein>
<dbReference type="InterPro" id="IPR050986">
    <property type="entry name" value="GutQ/KpsF_isomerases"/>
</dbReference>
<dbReference type="PIRSF" id="PIRSF004692">
    <property type="entry name" value="KdsD_KpsF"/>
    <property type="match status" value="1"/>
</dbReference>
<feature type="binding site" evidence="5">
    <location>
        <position position="87"/>
    </location>
    <ligand>
        <name>Zn(2+)</name>
        <dbReference type="ChEBI" id="CHEBI:29105"/>
    </ligand>
</feature>
<dbReference type="InterPro" id="IPR004800">
    <property type="entry name" value="KdsD/KpsF-type"/>
</dbReference>
<feature type="site" description="Catalytically relevant" evidence="6">
    <location>
        <position position="64"/>
    </location>
</feature>
<feature type="site" description="Catalytically relevant" evidence="6">
    <location>
        <position position="198"/>
    </location>
</feature>
<dbReference type="GO" id="GO:1901135">
    <property type="term" value="P:carbohydrate derivative metabolic process"/>
    <property type="evidence" value="ECO:0007669"/>
    <property type="project" value="InterPro"/>
</dbReference>
<evidence type="ECO:0000259" key="9">
    <source>
        <dbReference type="PROSITE" id="PS51464"/>
    </source>
</evidence>
<dbReference type="InterPro" id="IPR001347">
    <property type="entry name" value="SIS_dom"/>
</dbReference>
<evidence type="ECO:0000256" key="5">
    <source>
        <dbReference type="PIRSR" id="PIRSR004692-2"/>
    </source>
</evidence>
<evidence type="ECO:0000256" key="3">
    <source>
        <dbReference type="ARBA" id="ARBA00023122"/>
    </source>
</evidence>
<dbReference type="SUPFAM" id="SSF53697">
    <property type="entry name" value="SIS domain"/>
    <property type="match status" value="1"/>
</dbReference>
<dbReference type="NCBIfam" id="TIGR00393">
    <property type="entry name" value="kpsF"/>
    <property type="match status" value="1"/>
</dbReference>
<dbReference type="Proteomes" id="UP000078272">
    <property type="component" value="Unassembled WGS sequence"/>
</dbReference>
<keyword evidence="2" id="KW-0677">Repeat</keyword>
<dbReference type="Gene3D" id="3.10.580.10">
    <property type="entry name" value="CBS-domain"/>
    <property type="match status" value="1"/>
</dbReference>
<keyword evidence="3 7" id="KW-0129">CBS domain</keyword>
<dbReference type="PROSITE" id="PS51371">
    <property type="entry name" value="CBS"/>
    <property type="match status" value="2"/>
</dbReference>
<dbReference type="PATRIC" id="fig|401562.3.peg.2524"/>
<dbReference type="PROSITE" id="PS51464">
    <property type="entry name" value="SIS"/>
    <property type="match status" value="1"/>
</dbReference>
<dbReference type="Pfam" id="PF00571">
    <property type="entry name" value="CBS"/>
    <property type="match status" value="2"/>
</dbReference>
<dbReference type="SMART" id="SM00116">
    <property type="entry name" value="CBS"/>
    <property type="match status" value="2"/>
</dbReference>
<evidence type="ECO:0000256" key="6">
    <source>
        <dbReference type="PIRSR" id="PIRSR004692-3"/>
    </source>
</evidence>
<sequence length="330" mass="33855">MALSMLDLSASPGIASALRTVGTEAEGLHALAAALQGPLGPAFEDALARIAAVSGRVIVTGIGKSGHIGAKIAATFASTGTPASFVHAAEANHGDLGMIASGDVVLALSKGGESPEMKSVIAYTRRFSIPLIAMTAAPESSLGREADVVLLLPPAEEACPHGLAPTTSALTQLALGDALAIALLEARGFSPSDFRVFHPGGKLGAILTHVGDIMHRGEAMPLIASGALMSEAILAISRKGFGCVAVVDVEGRLLGIITDGDLRRHLAPDLLLRTVDEVMTRSPKTIRPDTLAVKALDILNSSNITALMVVEADLPVGILHLHDLLRIGVV</sequence>
<dbReference type="PANTHER" id="PTHR42745">
    <property type="match status" value="1"/>
</dbReference>
<evidence type="ECO:0000259" key="8">
    <source>
        <dbReference type="PROSITE" id="PS51371"/>
    </source>
</evidence>
<dbReference type="InterPro" id="IPR035474">
    <property type="entry name" value="SIS_Kpsf"/>
</dbReference>
<dbReference type="CDD" id="cd05014">
    <property type="entry name" value="SIS_Kpsf"/>
    <property type="match status" value="1"/>
</dbReference>
<dbReference type="GO" id="GO:0046872">
    <property type="term" value="F:metal ion binding"/>
    <property type="evidence" value="ECO:0007669"/>
    <property type="project" value="UniProtKB-KW"/>
</dbReference>
<feature type="domain" description="CBS" evidence="8">
    <location>
        <begin position="214"/>
        <end position="277"/>
    </location>
</feature>
<evidence type="ECO:0000256" key="7">
    <source>
        <dbReference type="PROSITE-ProRule" id="PRU00703"/>
    </source>
</evidence>
<feature type="site" description="Catalytically relevant" evidence="6">
    <location>
        <position position="116"/>
    </location>
</feature>
<dbReference type="InterPro" id="IPR000644">
    <property type="entry name" value="CBS_dom"/>
</dbReference>
<reference evidence="10 11" key="1">
    <citation type="journal article" date="2016" name="Front. Microbiol.">
        <title>Genomic Resource of Rice Seed Associated Bacteria.</title>
        <authorList>
            <person name="Midha S."/>
            <person name="Bansal K."/>
            <person name="Sharma S."/>
            <person name="Kumar N."/>
            <person name="Patil P.P."/>
            <person name="Chaudhry V."/>
            <person name="Patil P.B."/>
        </authorList>
    </citation>
    <scope>NUCLEOTIDE SEQUENCE [LARGE SCALE GENOMIC DNA]</scope>
    <source>
        <strain evidence="10 11">NS226</strain>
    </source>
</reference>
<proteinExistence type="inferred from homology"/>
<comment type="similarity">
    <text evidence="1 4">Belongs to the SIS family. GutQ/KpsF subfamily.</text>
</comment>
<dbReference type="CDD" id="cd04604">
    <property type="entry name" value="CBS_pair_SIS_assoc"/>
    <property type="match status" value="1"/>
</dbReference>
<feature type="site" description="Catalytically relevant" evidence="6">
    <location>
        <position position="157"/>
    </location>
</feature>
<evidence type="ECO:0000256" key="2">
    <source>
        <dbReference type="ARBA" id="ARBA00022737"/>
    </source>
</evidence>
<name>A0A175RFE3_9HYPH</name>
<dbReference type="InterPro" id="IPR046348">
    <property type="entry name" value="SIS_dom_sf"/>
</dbReference>
<dbReference type="Gene3D" id="3.40.50.10490">
    <property type="entry name" value="Glucose-6-phosphate isomerase like protein, domain 1"/>
    <property type="match status" value="1"/>
</dbReference>
<dbReference type="SUPFAM" id="SSF54631">
    <property type="entry name" value="CBS-domain pair"/>
    <property type="match status" value="1"/>
</dbReference>
<feature type="domain" description="SIS" evidence="9">
    <location>
        <begin position="46"/>
        <end position="189"/>
    </location>
</feature>
<feature type="domain" description="CBS" evidence="8">
    <location>
        <begin position="279"/>
        <end position="330"/>
    </location>
</feature>
<accession>A0A175RFE3</accession>
<dbReference type="AlphaFoldDB" id="A0A175RFE3"/>
<evidence type="ECO:0000256" key="1">
    <source>
        <dbReference type="ARBA" id="ARBA00008165"/>
    </source>
</evidence>
<dbReference type="GO" id="GO:0097367">
    <property type="term" value="F:carbohydrate derivative binding"/>
    <property type="evidence" value="ECO:0007669"/>
    <property type="project" value="InterPro"/>
</dbReference>
<comment type="caution">
    <text evidence="10">The sequence shown here is derived from an EMBL/GenBank/DDBJ whole genome shotgun (WGS) entry which is preliminary data.</text>
</comment>
<keyword evidence="5" id="KW-0862">Zinc</keyword>
<dbReference type="GO" id="GO:0019146">
    <property type="term" value="F:arabinose-5-phosphate isomerase activity"/>
    <property type="evidence" value="ECO:0007669"/>
    <property type="project" value="UniProtKB-ARBA"/>
</dbReference>
<evidence type="ECO:0000313" key="10">
    <source>
        <dbReference type="EMBL" id="KTQ98441.1"/>
    </source>
</evidence>
<keyword evidence="5" id="KW-0479">Metal-binding</keyword>
<dbReference type="PANTHER" id="PTHR42745:SF1">
    <property type="entry name" value="ARABINOSE 5-PHOSPHATE ISOMERASE KDSD"/>
    <property type="match status" value="1"/>
</dbReference>
<gene>
    <name evidence="10" type="ORF">NS226_00875</name>
</gene>
<dbReference type="InterPro" id="IPR046342">
    <property type="entry name" value="CBS_dom_sf"/>
</dbReference>
<organism evidence="10 11">
    <name type="scientific">Aureimonas ureilytica</name>
    <dbReference type="NCBI Taxonomy" id="401562"/>
    <lineage>
        <taxon>Bacteria</taxon>
        <taxon>Pseudomonadati</taxon>
        <taxon>Pseudomonadota</taxon>
        <taxon>Alphaproteobacteria</taxon>
        <taxon>Hyphomicrobiales</taxon>
        <taxon>Aurantimonadaceae</taxon>
        <taxon>Aureimonas</taxon>
    </lineage>
</organism>
<dbReference type="Pfam" id="PF01380">
    <property type="entry name" value="SIS"/>
    <property type="match status" value="1"/>
</dbReference>
<dbReference type="STRING" id="401562.NS365_10575"/>
<dbReference type="EMBL" id="LDPZ01000003">
    <property type="protein sequence ID" value="KTQ98441.1"/>
    <property type="molecule type" value="Genomic_DNA"/>
</dbReference>
<evidence type="ECO:0000313" key="11">
    <source>
        <dbReference type="Proteomes" id="UP000078272"/>
    </source>
</evidence>
<dbReference type="GO" id="GO:0005975">
    <property type="term" value="P:carbohydrate metabolic process"/>
    <property type="evidence" value="ECO:0007669"/>
    <property type="project" value="InterPro"/>
</dbReference>
<dbReference type="FunFam" id="3.40.50.10490:FF:000011">
    <property type="entry name" value="Arabinose 5-phosphate isomerase"/>
    <property type="match status" value="1"/>
</dbReference>